<protein>
    <submittedName>
        <fullName evidence="1">Type II toxin-antitoxin system HigB family toxin</fullName>
    </submittedName>
</protein>
<dbReference type="GO" id="GO:0003723">
    <property type="term" value="F:RNA binding"/>
    <property type="evidence" value="ECO:0007669"/>
    <property type="project" value="InterPro"/>
</dbReference>
<dbReference type="RefSeq" id="WP_149634108.1">
    <property type="nucleotide sequence ID" value="NZ_VNIP01000004.1"/>
</dbReference>
<organism evidence="1 2">
    <name type="scientific">Rhizobium tropici</name>
    <dbReference type="NCBI Taxonomy" id="398"/>
    <lineage>
        <taxon>Bacteria</taxon>
        <taxon>Pseudomonadati</taxon>
        <taxon>Pseudomonadota</taxon>
        <taxon>Alphaproteobacteria</taxon>
        <taxon>Hyphomicrobiales</taxon>
        <taxon>Rhizobiaceae</taxon>
        <taxon>Rhizobium/Agrobacterium group</taxon>
        <taxon>Rhizobium</taxon>
    </lineage>
</organism>
<dbReference type="AlphaFoldDB" id="A0A5B0WCV0"/>
<name>A0A5B0WCV0_RHITR</name>
<reference evidence="1 2" key="1">
    <citation type="submission" date="2019-07" db="EMBL/GenBank/DDBJ databases">
        <title>The Draft Genome Sequence of Rhizobium tropici SARCC-755 Associated with Superior Nodulation on Pigeonpea (Cajanus cajan (L.) Millsp.).</title>
        <authorList>
            <person name="Bopape F.L."/>
            <person name="Hassen A.I."/>
            <person name="Swanevelder Z.H."/>
            <person name="Gwata E.T."/>
        </authorList>
    </citation>
    <scope>NUCLEOTIDE SEQUENCE [LARGE SCALE GENOMIC DNA]</scope>
    <source>
        <strain evidence="1 2">SARCC-755</strain>
    </source>
</reference>
<dbReference type="GO" id="GO:0004519">
    <property type="term" value="F:endonuclease activity"/>
    <property type="evidence" value="ECO:0007669"/>
    <property type="project" value="InterPro"/>
</dbReference>
<dbReference type="EMBL" id="VNIP01000004">
    <property type="protein sequence ID" value="KAA1183981.1"/>
    <property type="molecule type" value="Genomic_DNA"/>
</dbReference>
<evidence type="ECO:0000313" key="1">
    <source>
        <dbReference type="EMBL" id="KAA1183981.1"/>
    </source>
</evidence>
<evidence type="ECO:0000313" key="2">
    <source>
        <dbReference type="Proteomes" id="UP000323608"/>
    </source>
</evidence>
<proteinExistence type="predicted"/>
<dbReference type="Proteomes" id="UP000323608">
    <property type="component" value="Unassembled WGS sequence"/>
</dbReference>
<accession>A0A5B0WCV0</accession>
<dbReference type="OrthoDB" id="9799912at2"/>
<comment type="caution">
    <text evidence="1">The sequence shown here is derived from an EMBL/GenBank/DDBJ whole genome shotgun (WGS) entry which is preliminary data.</text>
</comment>
<sequence>MQIIAKSTLRKFWGIHPQAETPLRTWYAVVDKAMWNGPADVKMMFGANVDFVSDNRIIFDIAGNKFRPIVHVAYPYQRVLIKFVGTHKEYDNINPEAV</sequence>
<dbReference type="InterPro" id="IPR018669">
    <property type="entry name" value="Toxin_HigB"/>
</dbReference>
<gene>
    <name evidence="1" type="ORF">FP026_06895</name>
</gene>
<dbReference type="Pfam" id="PF09907">
    <property type="entry name" value="HigB_toxin"/>
    <property type="match status" value="1"/>
</dbReference>
<dbReference type="GO" id="GO:0110001">
    <property type="term" value="C:toxin-antitoxin complex"/>
    <property type="evidence" value="ECO:0007669"/>
    <property type="project" value="InterPro"/>
</dbReference>